<dbReference type="SUPFAM" id="SSF51735">
    <property type="entry name" value="NAD(P)-binding Rossmann-fold domains"/>
    <property type="match status" value="1"/>
</dbReference>
<gene>
    <name evidence="8" type="ORF">MVEN_01023900</name>
</gene>
<keyword evidence="9" id="KW-1185">Reference proteome</keyword>
<evidence type="ECO:0000256" key="1">
    <source>
        <dbReference type="ARBA" id="ARBA00010928"/>
    </source>
</evidence>
<dbReference type="AlphaFoldDB" id="A0A8H6YDT9"/>
<dbReference type="Gene3D" id="3.30.360.10">
    <property type="entry name" value="Dihydrodipicolinate Reductase, domain 2"/>
    <property type="match status" value="1"/>
</dbReference>
<dbReference type="EC" id="1.1.1.179" evidence="3"/>
<reference evidence="8" key="1">
    <citation type="submission" date="2020-05" db="EMBL/GenBank/DDBJ databases">
        <title>Mycena genomes resolve the evolution of fungal bioluminescence.</title>
        <authorList>
            <person name="Tsai I.J."/>
        </authorList>
    </citation>
    <scope>NUCLEOTIDE SEQUENCE</scope>
    <source>
        <strain evidence="8">CCC161011</strain>
    </source>
</reference>
<sequence length="392" mass="42652">MLAICDSSTDSIGGKDMLEQNLNSMSNVTVLRWGIISTGKIATVFVKDLLIDPRTRDVHDVVHKVVAVGSRKVETAQEFISANAGGDVTIKAYGTYEEVYADKDVDAIYIGTPHTYHYINALDAICAKKHVLCEKPVTSNVPELRALLAAAKENGVFFMEAMWTRFQPLPQAVIKILDSGELGAPVVVHADLSGDFDIQNIPKTHRILDPALGGGALLDLGPYPLVWAIMTLYENSLNELTAPSNITGSILKTPLTGVDANTSFTLNFPKIGAQAVLSCSINTVATNPGVTIRCEKGTIRVAPPIYCSKSFKVEYFAEGNHGGKVAREEEKRFDYIGHGMHFEADEVARCIRNGKSESALWGHGKSLLEMTVFDEVRKQGGYELPKGVEKVL</sequence>
<evidence type="ECO:0000256" key="4">
    <source>
        <dbReference type="ARBA" id="ARBA00042988"/>
    </source>
</evidence>
<comment type="caution">
    <text evidence="8">The sequence shown here is derived from an EMBL/GenBank/DDBJ whole genome shotgun (WGS) entry which is preliminary data.</text>
</comment>
<dbReference type="Pfam" id="PF01408">
    <property type="entry name" value="GFO_IDH_MocA"/>
    <property type="match status" value="1"/>
</dbReference>
<dbReference type="GO" id="GO:0047837">
    <property type="term" value="F:D-xylose 1-dehydrogenase (NADP+) activity"/>
    <property type="evidence" value="ECO:0007669"/>
    <property type="project" value="UniProtKB-EC"/>
</dbReference>
<dbReference type="InterPro" id="IPR000683">
    <property type="entry name" value="Gfo/Idh/MocA-like_OxRdtase_N"/>
</dbReference>
<evidence type="ECO:0000313" key="9">
    <source>
        <dbReference type="Proteomes" id="UP000620124"/>
    </source>
</evidence>
<dbReference type="EMBL" id="JACAZI010000007">
    <property type="protein sequence ID" value="KAF7356881.1"/>
    <property type="molecule type" value="Genomic_DNA"/>
</dbReference>
<feature type="domain" description="Gfo/Idh/MocA-like oxidoreductase N-terminal" evidence="6">
    <location>
        <begin position="31"/>
        <end position="159"/>
    </location>
</feature>
<comment type="similarity">
    <text evidence="1">Belongs to the Gfo/Idh/MocA family.</text>
</comment>
<organism evidence="8 9">
    <name type="scientific">Mycena venus</name>
    <dbReference type="NCBI Taxonomy" id="2733690"/>
    <lineage>
        <taxon>Eukaryota</taxon>
        <taxon>Fungi</taxon>
        <taxon>Dikarya</taxon>
        <taxon>Basidiomycota</taxon>
        <taxon>Agaricomycotina</taxon>
        <taxon>Agaricomycetes</taxon>
        <taxon>Agaricomycetidae</taxon>
        <taxon>Agaricales</taxon>
        <taxon>Marasmiineae</taxon>
        <taxon>Mycenaceae</taxon>
        <taxon>Mycena</taxon>
    </lineage>
</organism>
<dbReference type="Pfam" id="PF22725">
    <property type="entry name" value="GFO_IDH_MocA_C3"/>
    <property type="match status" value="1"/>
</dbReference>
<dbReference type="PANTHER" id="PTHR22604">
    <property type="entry name" value="OXIDOREDUCTASES"/>
    <property type="match status" value="1"/>
</dbReference>
<accession>A0A8H6YDT9</accession>
<evidence type="ECO:0000259" key="6">
    <source>
        <dbReference type="Pfam" id="PF01408"/>
    </source>
</evidence>
<protein>
    <recommendedName>
        <fullName evidence="3">D-xylose 1-dehydrogenase (NADP(+), D-xylono-1,5-lactone-forming)</fullName>
        <ecNumber evidence="3">1.1.1.179</ecNumber>
    </recommendedName>
    <alternativeName>
        <fullName evidence="4">D-xylose-NADP dehydrogenase</fullName>
    </alternativeName>
</protein>
<evidence type="ECO:0000313" key="8">
    <source>
        <dbReference type="EMBL" id="KAF7356881.1"/>
    </source>
</evidence>
<evidence type="ECO:0000259" key="7">
    <source>
        <dbReference type="Pfam" id="PF22725"/>
    </source>
</evidence>
<name>A0A8H6YDT9_9AGAR</name>
<dbReference type="InterPro" id="IPR055170">
    <property type="entry name" value="GFO_IDH_MocA-like_dom"/>
</dbReference>
<dbReference type="Proteomes" id="UP000620124">
    <property type="component" value="Unassembled WGS sequence"/>
</dbReference>
<evidence type="ECO:0000256" key="3">
    <source>
        <dbReference type="ARBA" id="ARBA00038984"/>
    </source>
</evidence>
<comment type="catalytic activity">
    <reaction evidence="5">
        <text>D-xylose + NADP(+) = D-xylono-1,5-lactone + NADPH + H(+)</text>
        <dbReference type="Rhea" id="RHEA:22000"/>
        <dbReference type="ChEBI" id="CHEBI:15378"/>
        <dbReference type="ChEBI" id="CHEBI:15867"/>
        <dbReference type="ChEBI" id="CHEBI:53455"/>
        <dbReference type="ChEBI" id="CHEBI:57783"/>
        <dbReference type="ChEBI" id="CHEBI:58349"/>
        <dbReference type="EC" id="1.1.1.179"/>
    </reaction>
</comment>
<proteinExistence type="inferred from homology"/>
<dbReference type="GO" id="GO:0000166">
    <property type="term" value="F:nucleotide binding"/>
    <property type="evidence" value="ECO:0007669"/>
    <property type="project" value="InterPro"/>
</dbReference>
<dbReference type="OrthoDB" id="2129491at2759"/>
<dbReference type="InterPro" id="IPR050984">
    <property type="entry name" value="Gfo/Idh/MocA_domain"/>
</dbReference>
<dbReference type="Gene3D" id="3.40.50.720">
    <property type="entry name" value="NAD(P)-binding Rossmann-like Domain"/>
    <property type="match status" value="1"/>
</dbReference>
<dbReference type="PANTHER" id="PTHR22604:SF105">
    <property type="entry name" value="TRANS-1,2-DIHYDROBENZENE-1,2-DIOL DEHYDROGENASE"/>
    <property type="match status" value="1"/>
</dbReference>
<evidence type="ECO:0000256" key="2">
    <source>
        <dbReference type="ARBA" id="ARBA00023002"/>
    </source>
</evidence>
<dbReference type="InterPro" id="IPR036291">
    <property type="entry name" value="NAD(P)-bd_dom_sf"/>
</dbReference>
<keyword evidence="2" id="KW-0560">Oxidoreductase</keyword>
<evidence type="ECO:0000256" key="5">
    <source>
        <dbReference type="ARBA" id="ARBA00049233"/>
    </source>
</evidence>
<dbReference type="SUPFAM" id="SSF55347">
    <property type="entry name" value="Glyceraldehyde-3-phosphate dehydrogenase-like, C-terminal domain"/>
    <property type="match status" value="1"/>
</dbReference>
<feature type="domain" description="GFO/IDH/MocA-like oxidoreductase" evidence="7">
    <location>
        <begin position="172"/>
        <end position="300"/>
    </location>
</feature>